<organism evidence="1 2">
    <name type="scientific">Aquitalea magnusonii</name>
    <dbReference type="NCBI Taxonomy" id="332411"/>
    <lineage>
        <taxon>Bacteria</taxon>
        <taxon>Pseudomonadati</taxon>
        <taxon>Pseudomonadota</taxon>
        <taxon>Betaproteobacteria</taxon>
        <taxon>Neisseriales</taxon>
        <taxon>Chromobacteriaceae</taxon>
        <taxon>Aquitalea</taxon>
    </lineage>
</organism>
<evidence type="ECO:0000313" key="1">
    <source>
        <dbReference type="EMBL" id="PXX51113.1"/>
    </source>
</evidence>
<protein>
    <submittedName>
        <fullName evidence="1">Uncharacterized protein</fullName>
    </submittedName>
</protein>
<accession>A0A318JQQ4</accession>
<reference evidence="1 2" key="1">
    <citation type="submission" date="2018-05" db="EMBL/GenBank/DDBJ databases">
        <title>Genomic Encyclopedia of Type Strains, Phase IV (KMG-IV): sequencing the most valuable type-strain genomes for metagenomic binning, comparative biology and taxonomic classification.</title>
        <authorList>
            <person name="Goeker M."/>
        </authorList>
    </citation>
    <scope>NUCLEOTIDE SEQUENCE [LARGE SCALE GENOMIC DNA]</scope>
    <source>
        <strain evidence="1 2">DSM 25134</strain>
    </source>
</reference>
<sequence>MLMLRSMGQKVDVIDDMVFVDKAKSLLKLGQFTRLRMYLENQHNREDISTALFCRTATLEVQVESGKLPASHTASYKT</sequence>
<comment type="caution">
    <text evidence="1">The sequence shown here is derived from an EMBL/GenBank/DDBJ whole genome shotgun (WGS) entry which is preliminary data.</text>
</comment>
<gene>
    <name evidence="1" type="ORF">DFR38_101174</name>
</gene>
<dbReference type="EMBL" id="QJKC01000001">
    <property type="protein sequence ID" value="PXX51113.1"/>
    <property type="molecule type" value="Genomic_DNA"/>
</dbReference>
<dbReference type="AlphaFoldDB" id="A0A318JQQ4"/>
<evidence type="ECO:0000313" key="2">
    <source>
        <dbReference type="Proteomes" id="UP000248395"/>
    </source>
</evidence>
<keyword evidence="2" id="KW-1185">Reference proteome</keyword>
<dbReference type="Proteomes" id="UP000248395">
    <property type="component" value="Unassembled WGS sequence"/>
</dbReference>
<proteinExistence type="predicted"/>
<name>A0A318JQQ4_9NEIS</name>